<keyword evidence="8" id="KW-0472">Membrane</keyword>
<dbReference type="PANTHER" id="PTHR11108:SF1">
    <property type="entry name" value="FERROCHELATASE, MITOCHONDRIAL"/>
    <property type="match status" value="1"/>
</dbReference>
<keyword evidence="4 8" id="KW-0350">Heme biosynthesis</keyword>
<dbReference type="Gene3D" id="3.40.50.1400">
    <property type="match status" value="2"/>
</dbReference>
<evidence type="ECO:0000256" key="7">
    <source>
        <dbReference type="ARBA" id="ARBA00049915"/>
    </source>
</evidence>
<dbReference type="EMBL" id="CAJPEX010000416">
    <property type="protein sequence ID" value="CAG0915586.1"/>
    <property type="molecule type" value="Genomic_DNA"/>
</dbReference>
<dbReference type="NCBIfam" id="TIGR00109">
    <property type="entry name" value="hemH"/>
    <property type="match status" value="1"/>
</dbReference>
<dbReference type="PANTHER" id="PTHR11108">
    <property type="entry name" value="FERROCHELATASE"/>
    <property type="match status" value="1"/>
</dbReference>
<evidence type="ECO:0000313" key="10">
    <source>
        <dbReference type="Proteomes" id="UP000678499"/>
    </source>
</evidence>
<dbReference type="InterPro" id="IPR019772">
    <property type="entry name" value="Ferrochelatase_AS"/>
</dbReference>
<dbReference type="AlphaFoldDB" id="A0A7R9BHH5"/>
<keyword evidence="8" id="KW-0999">Mitochondrion inner membrane</keyword>
<gene>
    <name evidence="9" type="ORF">NMOB1V02_LOCUS3230</name>
</gene>
<dbReference type="Proteomes" id="UP000678499">
    <property type="component" value="Unassembled WGS sequence"/>
</dbReference>
<evidence type="ECO:0000313" key="9">
    <source>
        <dbReference type="EMBL" id="CAD7275434.1"/>
    </source>
</evidence>
<evidence type="ECO:0000256" key="3">
    <source>
        <dbReference type="ARBA" id="ARBA00023004"/>
    </source>
</evidence>
<dbReference type="FunFam" id="3.40.50.1400:FF:000001">
    <property type="entry name" value="Ferrochelatase"/>
    <property type="match status" value="1"/>
</dbReference>
<protein>
    <recommendedName>
        <fullName evidence="8">Ferrochelatase</fullName>
        <ecNumber evidence="8">4.98.1.1</ecNumber>
    </recommendedName>
</protein>
<evidence type="ECO:0000256" key="8">
    <source>
        <dbReference type="RuleBase" id="RU000607"/>
    </source>
</evidence>
<dbReference type="GO" id="GO:0004325">
    <property type="term" value="F:ferrochelatase activity"/>
    <property type="evidence" value="ECO:0007669"/>
    <property type="project" value="UniProtKB-UniRule"/>
</dbReference>
<dbReference type="OrthoDB" id="1323at2759"/>
<comment type="pathway">
    <text evidence="1 8">Porphyrin-containing compound metabolism; protoheme biosynthesis; protoheme from protoporphyrin-IX: step 1/1.</text>
</comment>
<dbReference type="InterPro" id="IPR001015">
    <property type="entry name" value="Ferrochelatase"/>
</dbReference>
<evidence type="ECO:0000256" key="1">
    <source>
        <dbReference type="ARBA" id="ARBA00004943"/>
    </source>
</evidence>
<comment type="function">
    <text evidence="8">Catalyzes the ferrous insertion into protoporphyrin IX.</text>
</comment>
<dbReference type="UniPathway" id="UPA00252">
    <property type="reaction ID" value="UER00325"/>
</dbReference>
<dbReference type="CDD" id="cd03411">
    <property type="entry name" value="Ferrochelatase_N"/>
    <property type="match status" value="1"/>
</dbReference>
<dbReference type="Pfam" id="PF00762">
    <property type="entry name" value="Ferrochelatase"/>
    <property type="match status" value="1"/>
</dbReference>
<comment type="similarity">
    <text evidence="2 8">Belongs to the ferrochelatase family.</text>
</comment>
<dbReference type="EMBL" id="OA882453">
    <property type="protein sequence ID" value="CAD7275434.1"/>
    <property type="molecule type" value="Genomic_DNA"/>
</dbReference>
<keyword evidence="8" id="KW-0496">Mitochondrion</keyword>
<evidence type="ECO:0000256" key="6">
    <source>
        <dbReference type="ARBA" id="ARBA00023244"/>
    </source>
</evidence>
<dbReference type="GO" id="GO:0005743">
    <property type="term" value="C:mitochondrial inner membrane"/>
    <property type="evidence" value="ECO:0007669"/>
    <property type="project" value="UniProtKB-SubCell"/>
</dbReference>
<keyword evidence="3 8" id="KW-0408">Iron</keyword>
<keyword evidence="5 8" id="KW-0456">Lyase</keyword>
<sequence>MSFSRSMDFASFFRRGFSTSTTTRSGVKTGLLMLNMGGPQNAAEVHPFLLRLFSDREIIKLPVQSVLGPWIAKRRAPSIAQKYAEIGGGSPILQWTDKQGKLLCDKLDKICPESGPHKHYVGFRYTPPLTEHALDAMIADGIEHAVAFSQYPQYSCATSGSSFNAIYNYMKNKTDGKMKWSLIDRWGTNRFLAKTFATLIRGELEKCDEVTRKNIVLLFTAHSLPMKAVERGDPYPAEVGATVQLVMEELKFAYPYRLVWQSKVGPLPWLSPATDAAIESYVKRGKKHLMLIPIAFTSEHIETLHELDIEYKELAEKAGVEKLLRCPAPNDNSVFIDALVDVVGKHLGEKRAVPPQYLLRCPMCENQTCGEARAFYKKNAFEFA</sequence>
<dbReference type="HAMAP" id="MF_00323">
    <property type="entry name" value="Ferrochelatase"/>
    <property type="match status" value="1"/>
</dbReference>
<dbReference type="PROSITE" id="PS00534">
    <property type="entry name" value="FERROCHELATASE"/>
    <property type="match status" value="1"/>
</dbReference>
<comment type="subcellular location">
    <subcellularLocation>
        <location evidence="8">Mitochondrion inner membrane</location>
    </subcellularLocation>
</comment>
<comment type="catalytic activity">
    <reaction evidence="7">
        <text>heme b + 2 H(+) = protoporphyrin IX + Fe(2+)</text>
        <dbReference type="Rhea" id="RHEA:22584"/>
        <dbReference type="ChEBI" id="CHEBI:15378"/>
        <dbReference type="ChEBI" id="CHEBI:29033"/>
        <dbReference type="ChEBI" id="CHEBI:57306"/>
        <dbReference type="ChEBI" id="CHEBI:60344"/>
        <dbReference type="EC" id="4.98.1.1"/>
    </reaction>
    <physiologicalReaction direction="right-to-left" evidence="7">
        <dbReference type="Rhea" id="RHEA:22586"/>
    </physiologicalReaction>
</comment>
<keyword evidence="6 8" id="KW-0627">Porphyrin biosynthesis</keyword>
<accession>A0A7R9BHH5</accession>
<evidence type="ECO:0000256" key="4">
    <source>
        <dbReference type="ARBA" id="ARBA00023133"/>
    </source>
</evidence>
<dbReference type="CDD" id="cd00419">
    <property type="entry name" value="Ferrochelatase_C"/>
    <property type="match status" value="1"/>
</dbReference>
<dbReference type="EC" id="4.98.1.1" evidence="8"/>
<name>A0A7R9BHH5_9CRUS</name>
<organism evidence="9">
    <name type="scientific">Notodromas monacha</name>
    <dbReference type="NCBI Taxonomy" id="399045"/>
    <lineage>
        <taxon>Eukaryota</taxon>
        <taxon>Metazoa</taxon>
        <taxon>Ecdysozoa</taxon>
        <taxon>Arthropoda</taxon>
        <taxon>Crustacea</taxon>
        <taxon>Oligostraca</taxon>
        <taxon>Ostracoda</taxon>
        <taxon>Podocopa</taxon>
        <taxon>Podocopida</taxon>
        <taxon>Cypridocopina</taxon>
        <taxon>Cypridoidea</taxon>
        <taxon>Cyprididae</taxon>
        <taxon>Notodromas</taxon>
    </lineage>
</organism>
<keyword evidence="10" id="KW-1185">Reference proteome</keyword>
<proteinExistence type="inferred from homology"/>
<reference evidence="9" key="1">
    <citation type="submission" date="2020-11" db="EMBL/GenBank/DDBJ databases">
        <authorList>
            <person name="Tran Van P."/>
        </authorList>
    </citation>
    <scope>NUCLEOTIDE SEQUENCE</scope>
</reference>
<dbReference type="InterPro" id="IPR033659">
    <property type="entry name" value="Ferrochelatase_N"/>
</dbReference>
<evidence type="ECO:0000256" key="2">
    <source>
        <dbReference type="ARBA" id="ARBA00007718"/>
    </source>
</evidence>
<dbReference type="SUPFAM" id="SSF53800">
    <property type="entry name" value="Chelatase"/>
    <property type="match status" value="1"/>
</dbReference>
<dbReference type="InterPro" id="IPR033644">
    <property type="entry name" value="Ferrochelatase_C"/>
</dbReference>
<dbReference type="GO" id="GO:0006783">
    <property type="term" value="P:heme biosynthetic process"/>
    <property type="evidence" value="ECO:0007669"/>
    <property type="project" value="UniProtKB-UniRule"/>
</dbReference>
<evidence type="ECO:0000256" key="5">
    <source>
        <dbReference type="ARBA" id="ARBA00023239"/>
    </source>
</evidence>